<dbReference type="InterPro" id="IPR023299">
    <property type="entry name" value="ATPase_P-typ_cyto_dom_N"/>
</dbReference>
<dbReference type="SUPFAM" id="SSF81665">
    <property type="entry name" value="Calcium ATPase, transmembrane domain M"/>
    <property type="match status" value="1"/>
</dbReference>
<keyword evidence="3" id="KW-1278">Translocase</keyword>
<keyword evidence="9" id="KW-1185">Reference proteome</keyword>
<name>A0ABW4E636_9LACO</name>
<feature type="transmembrane region" description="Helical" evidence="6">
    <location>
        <begin position="228"/>
        <end position="246"/>
    </location>
</feature>
<dbReference type="NCBIfam" id="TIGR01494">
    <property type="entry name" value="ATPase_P-type"/>
    <property type="match status" value="2"/>
</dbReference>
<dbReference type="SUPFAM" id="SSF81653">
    <property type="entry name" value="Calcium ATPase, transduction domain A"/>
    <property type="match status" value="1"/>
</dbReference>
<dbReference type="InterPro" id="IPR044492">
    <property type="entry name" value="P_typ_ATPase_HD_dom"/>
</dbReference>
<evidence type="ECO:0000256" key="4">
    <source>
        <dbReference type="ARBA" id="ARBA00022989"/>
    </source>
</evidence>
<dbReference type="Gene3D" id="3.40.50.1000">
    <property type="entry name" value="HAD superfamily/HAD-like"/>
    <property type="match status" value="1"/>
</dbReference>
<feature type="transmembrane region" description="Helical" evidence="6">
    <location>
        <begin position="258"/>
        <end position="280"/>
    </location>
</feature>
<gene>
    <name evidence="8" type="ORF">ACFQ5J_04955</name>
</gene>
<feature type="transmembrane region" description="Helical" evidence="6">
    <location>
        <begin position="726"/>
        <end position="749"/>
    </location>
</feature>
<keyword evidence="5 6" id="KW-0472">Membrane</keyword>
<feature type="transmembrane region" description="Helical" evidence="6">
    <location>
        <begin position="690"/>
        <end position="714"/>
    </location>
</feature>
<feature type="transmembrane region" description="Helical" evidence="6">
    <location>
        <begin position="626"/>
        <end position="646"/>
    </location>
</feature>
<feature type="transmembrane region" description="Helical" evidence="6">
    <location>
        <begin position="755"/>
        <end position="772"/>
    </location>
</feature>
<comment type="subcellular location">
    <subcellularLocation>
        <location evidence="1">Membrane</location>
        <topology evidence="1">Multi-pass membrane protein</topology>
    </subcellularLocation>
</comment>
<dbReference type="Gene3D" id="2.70.150.10">
    <property type="entry name" value="Calcium-transporting ATPase, cytoplasmic transduction domain A"/>
    <property type="match status" value="1"/>
</dbReference>
<evidence type="ECO:0000259" key="7">
    <source>
        <dbReference type="Pfam" id="PF00122"/>
    </source>
</evidence>
<dbReference type="PANTHER" id="PTHR42861">
    <property type="entry name" value="CALCIUM-TRANSPORTING ATPASE"/>
    <property type="match status" value="1"/>
</dbReference>
<comment type="caution">
    <text evidence="8">The sequence shown here is derived from an EMBL/GenBank/DDBJ whole genome shotgun (WGS) entry which is preliminary data.</text>
</comment>
<dbReference type="InterPro" id="IPR008250">
    <property type="entry name" value="ATPase_P-typ_transduc_dom_A_sf"/>
</dbReference>
<evidence type="ECO:0000256" key="1">
    <source>
        <dbReference type="ARBA" id="ARBA00004141"/>
    </source>
</evidence>
<keyword evidence="4 6" id="KW-1133">Transmembrane helix</keyword>
<dbReference type="SFLD" id="SFLDF00027">
    <property type="entry name" value="p-type_atpase"/>
    <property type="match status" value="1"/>
</dbReference>
<dbReference type="EMBL" id="JBHTON010000014">
    <property type="protein sequence ID" value="MFD1484573.1"/>
    <property type="molecule type" value="Genomic_DNA"/>
</dbReference>
<protein>
    <submittedName>
        <fullName evidence="8">HAD-IC family P-type ATPase</fullName>
    </submittedName>
</protein>
<dbReference type="SFLD" id="SFLDS00003">
    <property type="entry name" value="Haloacid_Dehalogenase"/>
    <property type="match status" value="1"/>
</dbReference>
<dbReference type="PRINTS" id="PR00119">
    <property type="entry name" value="CATATPASE"/>
</dbReference>
<dbReference type="Gene3D" id="1.20.1110.10">
    <property type="entry name" value="Calcium-transporting ATPase, transmembrane domain"/>
    <property type="match status" value="1"/>
</dbReference>
<evidence type="ECO:0000256" key="3">
    <source>
        <dbReference type="ARBA" id="ARBA00022967"/>
    </source>
</evidence>
<keyword evidence="2 6" id="KW-0812">Transmembrane</keyword>
<dbReference type="Pfam" id="PF00702">
    <property type="entry name" value="Hydrolase"/>
    <property type="match status" value="1"/>
</dbReference>
<dbReference type="SFLD" id="SFLDG00002">
    <property type="entry name" value="C1.7:_P-type_atpase_like"/>
    <property type="match status" value="1"/>
</dbReference>
<feature type="transmembrane region" description="Helical" evidence="6">
    <location>
        <begin position="55"/>
        <end position="72"/>
    </location>
</feature>
<dbReference type="InterPro" id="IPR023298">
    <property type="entry name" value="ATPase_P-typ_TM_dom_sf"/>
</dbReference>
<dbReference type="InterPro" id="IPR023214">
    <property type="entry name" value="HAD_sf"/>
</dbReference>
<dbReference type="InterPro" id="IPR001757">
    <property type="entry name" value="P_typ_ATPase"/>
</dbReference>
<dbReference type="RefSeq" id="WP_379896161.1">
    <property type="nucleotide sequence ID" value="NZ_JBHTON010000014.1"/>
</dbReference>
<dbReference type="PRINTS" id="PR00120">
    <property type="entry name" value="HATPASE"/>
</dbReference>
<dbReference type="SUPFAM" id="SSF56784">
    <property type="entry name" value="HAD-like"/>
    <property type="match status" value="1"/>
</dbReference>
<evidence type="ECO:0000313" key="9">
    <source>
        <dbReference type="Proteomes" id="UP001597252"/>
    </source>
</evidence>
<feature type="domain" description="P-type ATPase A" evidence="7">
    <location>
        <begin position="109"/>
        <end position="205"/>
    </location>
</feature>
<evidence type="ECO:0000313" key="8">
    <source>
        <dbReference type="EMBL" id="MFD1484573.1"/>
    </source>
</evidence>
<dbReference type="Gene3D" id="3.40.1110.10">
    <property type="entry name" value="Calcium-transporting ATPase, cytoplasmic domain N"/>
    <property type="match status" value="1"/>
</dbReference>
<reference evidence="9" key="1">
    <citation type="journal article" date="2019" name="Int. J. Syst. Evol. Microbiol.">
        <title>The Global Catalogue of Microorganisms (GCM) 10K type strain sequencing project: providing services to taxonomists for standard genome sequencing and annotation.</title>
        <authorList>
            <consortium name="The Broad Institute Genomics Platform"/>
            <consortium name="The Broad Institute Genome Sequencing Center for Infectious Disease"/>
            <person name="Wu L."/>
            <person name="Ma J."/>
        </authorList>
    </citation>
    <scope>NUCLEOTIDE SEQUENCE [LARGE SCALE GENOMIC DNA]</scope>
    <source>
        <strain evidence="9">CCM 8903</strain>
    </source>
</reference>
<evidence type="ECO:0000256" key="6">
    <source>
        <dbReference type="SAM" id="Phobius"/>
    </source>
</evidence>
<dbReference type="Pfam" id="PF00122">
    <property type="entry name" value="E1-E2_ATPase"/>
    <property type="match status" value="1"/>
</dbReference>
<feature type="transmembrane region" description="Helical" evidence="6">
    <location>
        <begin position="666"/>
        <end position="684"/>
    </location>
</feature>
<dbReference type="PROSITE" id="PS00154">
    <property type="entry name" value="ATPASE_E1_E2"/>
    <property type="match status" value="1"/>
</dbReference>
<evidence type="ECO:0000256" key="5">
    <source>
        <dbReference type="ARBA" id="ARBA00023136"/>
    </source>
</evidence>
<dbReference type="InterPro" id="IPR018303">
    <property type="entry name" value="ATPase_P-typ_P_site"/>
</dbReference>
<accession>A0ABW4E636</accession>
<dbReference type="Proteomes" id="UP001597252">
    <property type="component" value="Unassembled WGS sequence"/>
</dbReference>
<dbReference type="InterPro" id="IPR036412">
    <property type="entry name" value="HAD-like_sf"/>
</dbReference>
<feature type="transmembrane region" description="Helical" evidence="6">
    <location>
        <begin position="600"/>
        <end position="620"/>
    </location>
</feature>
<sequence>MEVRLKEGEQMSESIDPQTGLTAAQVAHQAATGAKNTPLKPLTASVKTIIAQNTLTLFNFVNLALGVLIFTTGSYKNLLFLGVAIVNTAIGTFQEIRAKHKLDAMSILAESPVTVRRDGQEQAISQAELVVGDLLLLHRGDQVPVDGMIAATSGIEADESPLTGESDPITKTVGAQLLSGSFIVAGNALMQVTAVGDATFAAKLALEAKQGQDTQSQLLTTINRIIKILTYVLIPLGIALFTVSMVRRGAYDRAVLSTSAAVIGMIPEGLVLLTNVALAVSARNLASKRVLVRALPAIEALARVDTICLDKTGTITSGRLQLDHVQAYDHYDDAAVTQAAAAVVYALNDDNETAMAIKHAASDPHKKPVATVPFSSARKWSGATFSDRSLLIGAPEFVFGPSLPQTAQAQVQAAAESGLRVLVVAKAQALTPELPGLVLIGLLFIADELRPTAADTMRFFTTQGVDLKVISGDNPVTVTNVAKQAQLPHADANIDMTTVADDADYQQLVTTHTVFGRVTPAQKKRLIAALQTAGHTVAMTGDGVNDVLALRQSDCAIAMASGAEAAKSIADFVLLDSNFAAMNGVLNEGRRVINNIERVASMYLVKTIFSVILTAIFLFLPLDYPITPINLTPVSAIAVAIPSFLLTLEPNFDRVIGQFMQKVMTIAAPGAIAIVLYTLILTWGEYTFHWSFNATSTMVVLMIAIIELHVLFIVARPFNRYKAAMLITLVIALFGTFFVAGKVFSLANLWRLDRFIVYGPLIASSLPVYVFLQEFLGKRVLSKINWR</sequence>
<proteinExistence type="predicted"/>
<organism evidence="8 9">
    <name type="scientific">Lacticaseibacillus baoqingensis</name>
    <dbReference type="NCBI Taxonomy" id="2486013"/>
    <lineage>
        <taxon>Bacteria</taxon>
        <taxon>Bacillati</taxon>
        <taxon>Bacillota</taxon>
        <taxon>Bacilli</taxon>
        <taxon>Lactobacillales</taxon>
        <taxon>Lactobacillaceae</taxon>
        <taxon>Lacticaseibacillus</taxon>
    </lineage>
</organism>
<evidence type="ECO:0000256" key="2">
    <source>
        <dbReference type="ARBA" id="ARBA00022692"/>
    </source>
</evidence>
<dbReference type="InterPro" id="IPR059000">
    <property type="entry name" value="ATPase_P-type_domA"/>
</dbReference>